<keyword evidence="3" id="KW-0648">Protein biosynthesis</keyword>
<evidence type="ECO:0000256" key="3">
    <source>
        <dbReference type="ARBA" id="ARBA00022917"/>
    </source>
</evidence>
<feature type="compositionally biased region" description="Acidic residues" evidence="4">
    <location>
        <begin position="158"/>
        <end position="183"/>
    </location>
</feature>
<dbReference type="GO" id="GO:0003743">
    <property type="term" value="F:translation initiation factor activity"/>
    <property type="evidence" value="ECO:0007669"/>
    <property type="project" value="UniProtKB-KW"/>
</dbReference>
<dbReference type="RefSeq" id="XP_068357533.1">
    <property type="nucleotide sequence ID" value="XM_068492991.1"/>
</dbReference>
<dbReference type="OrthoDB" id="29647at2759"/>
<accession>A0A1J4K4H2</accession>
<feature type="region of interest" description="Disordered" evidence="4">
    <location>
        <begin position="1"/>
        <end position="43"/>
    </location>
</feature>
<reference evidence="6" key="1">
    <citation type="submission" date="2016-10" db="EMBL/GenBank/DDBJ databases">
        <authorList>
            <person name="Benchimol M."/>
            <person name="Almeida L.G."/>
            <person name="Vasconcelos A.T."/>
            <person name="Perreira-Neves A."/>
            <person name="Rosa I.A."/>
            <person name="Tasca T."/>
            <person name="Bogo M.R."/>
            <person name="de Souza W."/>
        </authorList>
    </citation>
    <scope>NUCLEOTIDE SEQUENCE [LARGE SCALE GENOMIC DNA]</scope>
    <source>
        <strain evidence="6">K</strain>
    </source>
</reference>
<dbReference type="PANTHER" id="PTHR13937">
    <property type="entry name" value="EUKARYOTIC TRANSLATION INITATION FACTOR 3, SUBUNIT 8 EIF3S8 -RELATED"/>
    <property type="match status" value="1"/>
</dbReference>
<dbReference type="PANTHER" id="PTHR13937:SF0">
    <property type="entry name" value="EUKARYOTIC TRANSLATION INITIATION FACTOR 3 SUBUNIT C-RELATED"/>
    <property type="match status" value="1"/>
</dbReference>
<name>A0A1J4K4H2_9EUKA</name>
<gene>
    <name evidence="6" type="ORF">TRFO_06270</name>
</gene>
<feature type="domain" description="Eukaryotic translation initiation factor 3 subunit C N-terminal" evidence="5">
    <location>
        <begin position="42"/>
        <end position="310"/>
    </location>
</feature>
<dbReference type="GO" id="GO:0005852">
    <property type="term" value="C:eukaryotic translation initiation factor 3 complex"/>
    <property type="evidence" value="ECO:0007669"/>
    <property type="project" value="InterPro"/>
</dbReference>
<evidence type="ECO:0000313" key="6">
    <source>
        <dbReference type="EMBL" id="OHT04397.1"/>
    </source>
</evidence>
<keyword evidence="1" id="KW-0963">Cytoplasm</keyword>
<dbReference type="AlphaFoldDB" id="A0A1J4K4H2"/>
<dbReference type="Proteomes" id="UP000179807">
    <property type="component" value="Unassembled WGS sequence"/>
</dbReference>
<dbReference type="GeneID" id="94827695"/>
<sequence length="707" mass="81709">MSRFFVESSSDDEEEKQEEEDINNEPAEEQKPATSAARSFFDDSNYKDTSKRVVLSEKQKRWVDLKKQLDVILNEFALSDFKKAYEGFQKLQKIYRKSNKAIQENGHPNFFIRDLLEITTKTNDLVDSEKDLRRFAQDLKKFNQPFEADLEKCKANPEDFENDEEIEEGSEMEEDENQDDDSDNGGGGGWFVSSDDEEAEKIIQNVQNDAKPRNVRRKEMSAAEAVEARLEAQQNKVIDDETAKKELEEYIISRNKGKIIVSVSRLNELYSAVMDEDLTHKIQLEICFTVEEGPSDQPISLDDWNLVLDFLPSLKGDAILLVSLFERLNRDFWARSVDPRHLFTKDVSRLHEILPRFIKIMSEFSQILMEKKENALCARLENLLIEHIYHKETEDIMPVTVRILELTSHQIFDDQTTLNFKARAALFLAINLAVRHFPISAAEVFCRVPQIPSEFAQTQILCNRARAHIGIAAFRAGLYKLSYQFLRHFAYTRYVAKNLGQDPTIYPPWLLIEPKLITTIHYLSAMLLDLPYLTVGIKDETHLLVNNKMHKELLKESPTSHPESQIQRVAVAIEYARNGEWKKSFDTINVELGEHFHDSERFVNDLKKVSLCCFLLTAKNFYDSLKIEFLHKKFDLTNEDIIEIMKQMLEGKSPIENAPIVFKGTIQDNKFISFNNVEVESPFAGYGSIIQVKSQLLKKSLTDFANK</sequence>
<evidence type="ECO:0000313" key="7">
    <source>
        <dbReference type="Proteomes" id="UP000179807"/>
    </source>
</evidence>
<keyword evidence="7" id="KW-1185">Reference proteome</keyword>
<dbReference type="InterPro" id="IPR008905">
    <property type="entry name" value="EIF3C_N_dom"/>
</dbReference>
<feature type="region of interest" description="Disordered" evidence="4">
    <location>
        <begin position="150"/>
        <end position="193"/>
    </location>
</feature>
<keyword evidence="2" id="KW-0396">Initiation factor</keyword>
<protein>
    <recommendedName>
        <fullName evidence="5">Eukaryotic translation initiation factor 3 subunit C N-terminal domain-containing protein</fullName>
    </recommendedName>
</protein>
<dbReference type="EMBL" id="MLAK01000793">
    <property type="protein sequence ID" value="OHT04397.1"/>
    <property type="molecule type" value="Genomic_DNA"/>
</dbReference>
<dbReference type="VEuPathDB" id="TrichDB:TRFO_06270"/>
<proteinExistence type="predicted"/>
<organism evidence="6 7">
    <name type="scientific">Tritrichomonas foetus</name>
    <dbReference type="NCBI Taxonomy" id="1144522"/>
    <lineage>
        <taxon>Eukaryota</taxon>
        <taxon>Metamonada</taxon>
        <taxon>Parabasalia</taxon>
        <taxon>Tritrichomonadida</taxon>
        <taxon>Tritrichomonadidae</taxon>
        <taxon>Tritrichomonas</taxon>
    </lineage>
</organism>
<feature type="compositionally biased region" description="Acidic residues" evidence="4">
    <location>
        <begin position="9"/>
        <end position="27"/>
    </location>
</feature>
<dbReference type="Pfam" id="PF05470">
    <property type="entry name" value="eIF-3c_N"/>
    <property type="match status" value="1"/>
</dbReference>
<comment type="caution">
    <text evidence="6">The sequence shown here is derived from an EMBL/GenBank/DDBJ whole genome shotgun (WGS) entry which is preliminary data.</text>
</comment>
<evidence type="ECO:0000256" key="2">
    <source>
        <dbReference type="ARBA" id="ARBA00022540"/>
    </source>
</evidence>
<evidence type="ECO:0000259" key="5">
    <source>
        <dbReference type="Pfam" id="PF05470"/>
    </source>
</evidence>
<evidence type="ECO:0000256" key="1">
    <source>
        <dbReference type="ARBA" id="ARBA00022490"/>
    </source>
</evidence>
<dbReference type="GO" id="GO:0031369">
    <property type="term" value="F:translation initiation factor binding"/>
    <property type="evidence" value="ECO:0007669"/>
    <property type="project" value="InterPro"/>
</dbReference>
<dbReference type="InterPro" id="IPR027516">
    <property type="entry name" value="EIF3C"/>
</dbReference>
<dbReference type="GO" id="GO:0003723">
    <property type="term" value="F:RNA binding"/>
    <property type="evidence" value="ECO:0007669"/>
    <property type="project" value="InterPro"/>
</dbReference>
<evidence type="ECO:0000256" key="4">
    <source>
        <dbReference type="SAM" id="MobiDB-lite"/>
    </source>
</evidence>